<keyword evidence="5" id="KW-1185">Reference proteome</keyword>
<feature type="chain" id="PRO_5043691366" description="Cell wall anchor protein" evidence="3">
    <location>
        <begin position="35"/>
        <end position="423"/>
    </location>
</feature>
<evidence type="ECO:0008006" key="6">
    <source>
        <dbReference type="Google" id="ProtNLM"/>
    </source>
</evidence>
<sequence>MIRPKLSPRRPLVVAAAALAGLATAFAVSSPALATSPSPTATASPTPTAAATPPANEGPACVSAADARYTHTFKGKRGEASITLVNGPLCEGEEQALALVSYVAPSAKIAFPQYVLDKSVKKFTGVGAGELGVATLDFKVEVPQCYTQVDFVFGDEIIDPLTETGPRYNNRKVGSPKGIGSQSKGPQAWYNGGSETCSPVPEVIAQSDCEGNVELTLVNRSGNAAAAFTITGSGGYTETVSVPMRKIETRKLNPGQAQELKVTAPGMEDFTGGWAKPEDCQEPEVGEPDGGYESTCDEMIFRIANPENGATLTSTFTPSTGEPKTVTVEPGRDVTVTFPASPGLTVTVTGDLASGEAIKWEQPKDCEDGEGGEEGGSGGGDQEGGLPVTGAAAGGIAAGAAALLAVGAVLFVLARRRRIRFTA</sequence>
<keyword evidence="2" id="KW-0812">Transmembrane</keyword>
<dbReference type="AlphaFoldDB" id="A0A1C4WA66"/>
<evidence type="ECO:0000256" key="2">
    <source>
        <dbReference type="SAM" id="Phobius"/>
    </source>
</evidence>
<dbReference type="InterPro" id="IPR006311">
    <property type="entry name" value="TAT_signal"/>
</dbReference>
<dbReference type="PROSITE" id="PS51318">
    <property type="entry name" value="TAT"/>
    <property type="match status" value="1"/>
</dbReference>
<proteinExistence type="predicted"/>
<evidence type="ECO:0000256" key="3">
    <source>
        <dbReference type="SAM" id="SignalP"/>
    </source>
</evidence>
<evidence type="ECO:0000256" key="1">
    <source>
        <dbReference type="SAM" id="MobiDB-lite"/>
    </source>
</evidence>
<feature type="compositionally biased region" description="Gly residues" evidence="1">
    <location>
        <begin position="374"/>
        <end position="383"/>
    </location>
</feature>
<dbReference type="Proteomes" id="UP000183585">
    <property type="component" value="Unassembled WGS sequence"/>
</dbReference>
<feature type="region of interest" description="Disordered" evidence="1">
    <location>
        <begin position="36"/>
        <end position="57"/>
    </location>
</feature>
<protein>
    <recommendedName>
        <fullName evidence="6">Cell wall anchor protein</fullName>
    </recommendedName>
</protein>
<feature type="region of interest" description="Disordered" evidence="1">
    <location>
        <begin position="168"/>
        <end position="192"/>
    </location>
</feature>
<feature type="signal peptide" evidence="3">
    <location>
        <begin position="1"/>
        <end position="34"/>
    </location>
</feature>
<name>A0A1C4WA66_9ACTN</name>
<feature type="compositionally biased region" description="Low complexity" evidence="1">
    <location>
        <begin position="36"/>
        <end position="55"/>
    </location>
</feature>
<reference evidence="5" key="1">
    <citation type="submission" date="2016-06" db="EMBL/GenBank/DDBJ databases">
        <authorList>
            <person name="Varghese N."/>
            <person name="Submissions Spin"/>
        </authorList>
    </citation>
    <scope>NUCLEOTIDE SEQUENCE [LARGE SCALE GENOMIC DNA]</scope>
    <source>
        <strain evidence="5">DSM 43168</strain>
    </source>
</reference>
<keyword evidence="2" id="KW-0472">Membrane</keyword>
<evidence type="ECO:0000313" key="5">
    <source>
        <dbReference type="Proteomes" id="UP000183585"/>
    </source>
</evidence>
<gene>
    <name evidence="4" type="ORF">GA0070563_103234</name>
</gene>
<dbReference type="RefSeq" id="WP_074473800.1">
    <property type="nucleotide sequence ID" value="NZ_FMCT01000003.1"/>
</dbReference>
<evidence type="ECO:0000313" key="4">
    <source>
        <dbReference type="EMBL" id="SCE93098.1"/>
    </source>
</evidence>
<feature type="region of interest" description="Disordered" evidence="1">
    <location>
        <begin position="362"/>
        <end position="386"/>
    </location>
</feature>
<keyword evidence="2" id="KW-1133">Transmembrane helix</keyword>
<feature type="transmembrane region" description="Helical" evidence="2">
    <location>
        <begin position="391"/>
        <end position="414"/>
    </location>
</feature>
<organism evidence="4 5">
    <name type="scientific">Micromonospora carbonacea</name>
    <dbReference type="NCBI Taxonomy" id="47853"/>
    <lineage>
        <taxon>Bacteria</taxon>
        <taxon>Bacillati</taxon>
        <taxon>Actinomycetota</taxon>
        <taxon>Actinomycetes</taxon>
        <taxon>Micromonosporales</taxon>
        <taxon>Micromonosporaceae</taxon>
        <taxon>Micromonospora</taxon>
    </lineage>
</organism>
<keyword evidence="3" id="KW-0732">Signal</keyword>
<accession>A0A1C4WA66</accession>
<feature type="region of interest" description="Disordered" evidence="1">
    <location>
        <begin position="269"/>
        <end position="289"/>
    </location>
</feature>
<dbReference type="EMBL" id="FMCT01000003">
    <property type="protein sequence ID" value="SCE93098.1"/>
    <property type="molecule type" value="Genomic_DNA"/>
</dbReference>